<name>A0A5S4X4T7_9BRAD</name>
<evidence type="ECO:0000313" key="2">
    <source>
        <dbReference type="Proteomes" id="UP000324853"/>
    </source>
</evidence>
<dbReference type="AlphaFoldDB" id="A0A5S4X4T7"/>
<dbReference type="Proteomes" id="UP000324853">
    <property type="component" value="Unassembled WGS sequence"/>
</dbReference>
<sequence length="67" mass="7128">MAGSAQAELKFPPGSRIQVKPGAGPRLAARTGTVIRTGYYPKSLRVILDGSKGPITLHMDYVAMIDT</sequence>
<reference evidence="1 2" key="1">
    <citation type="submission" date="2019-08" db="EMBL/GenBank/DDBJ databases">
        <title>Bradyrhizobium hipponensis sp. nov., a rhizobium isolated from a Lupinus angustifolius root nodule in Tunisia.</title>
        <authorList>
            <person name="Off K."/>
            <person name="Rejili M."/>
            <person name="Mars M."/>
            <person name="Brachmann A."/>
            <person name="Marin M."/>
        </authorList>
    </citation>
    <scope>NUCLEOTIDE SEQUENCE [LARGE SCALE GENOMIC DNA]</scope>
    <source>
        <strain evidence="1 2">CTAW11</strain>
    </source>
</reference>
<accession>A0A5S4X4T7</accession>
<proteinExistence type="predicted"/>
<evidence type="ECO:0000313" key="1">
    <source>
        <dbReference type="EMBL" id="TYL88012.1"/>
    </source>
</evidence>
<gene>
    <name evidence="1" type="ORF">FXB38_02520</name>
</gene>
<dbReference type="EMBL" id="VSSR01000005">
    <property type="protein sequence ID" value="TYL88012.1"/>
    <property type="molecule type" value="Genomic_DNA"/>
</dbReference>
<keyword evidence="2" id="KW-1185">Reference proteome</keyword>
<dbReference type="OrthoDB" id="8256250at2"/>
<organism evidence="1 2">
    <name type="scientific">Bradyrhizobium cytisi</name>
    <dbReference type="NCBI Taxonomy" id="515489"/>
    <lineage>
        <taxon>Bacteria</taxon>
        <taxon>Pseudomonadati</taxon>
        <taxon>Pseudomonadota</taxon>
        <taxon>Alphaproteobacteria</taxon>
        <taxon>Hyphomicrobiales</taxon>
        <taxon>Nitrobacteraceae</taxon>
        <taxon>Bradyrhizobium</taxon>
    </lineage>
</organism>
<protein>
    <submittedName>
        <fullName evidence="1">Uncharacterized protein</fullName>
    </submittedName>
</protein>
<comment type="caution">
    <text evidence="1">The sequence shown here is derived from an EMBL/GenBank/DDBJ whole genome shotgun (WGS) entry which is preliminary data.</text>
</comment>